<accession>A0A813E6M3</accession>
<name>A0A813E6M3_POLGL</name>
<dbReference type="PANTHER" id="PTHR22765:SF434">
    <property type="entry name" value="GB|AAD18119.1-RELATED"/>
    <property type="match status" value="1"/>
</dbReference>
<keyword evidence="1" id="KW-0479">Metal-binding</keyword>
<protein>
    <recommendedName>
        <fullName evidence="2">RING-type domain-containing protein</fullName>
    </recommendedName>
</protein>
<feature type="domain" description="RING-type" evidence="2">
    <location>
        <begin position="133"/>
        <end position="174"/>
    </location>
</feature>
<dbReference type="PANTHER" id="PTHR22765">
    <property type="entry name" value="RING FINGER AND PROTEASE ASSOCIATED DOMAIN-CONTAINING"/>
    <property type="match status" value="1"/>
</dbReference>
<dbReference type="Pfam" id="PF13639">
    <property type="entry name" value="zf-RING_2"/>
    <property type="match status" value="1"/>
</dbReference>
<proteinExistence type="predicted"/>
<evidence type="ECO:0000259" key="2">
    <source>
        <dbReference type="PROSITE" id="PS50089"/>
    </source>
</evidence>
<organism evidence="3 4">
    <name type="scientific">Polarella glacialis</name>
    <name type="common">Dinoflagellate</name>
    <dbReference type="NCBI Taxonomy" id="89957"/>
    <lineage>
        <taxon>Eukaryota</taxon>
        <taxon>Sar</taxon>
        <taxon>Alveolata</taxon>
        <taxon>Dinophyceae</taxon>
        <taxon>Suessiales</taxon>
        <taxon>Suessiaceae</taxon>
        <taxon>Polarella</taxon>
    </lineage>
</organism>
<keyword evidence="1" id="KW-0863">Zinc-finger</keyword>
<dbReference type="SUPFAM" id="SSF57850">
    <property type="entry name" value="RING/U-box"/>
    <property type="match status" value="1"/>
</dbReference>
<dbReference type="EMBL" id="CAJNNV010009642">
    <property type="protein sequence ID" value="CAE8597621.1"/>
    <property type="molecule type" value="Genomic_DNA"/>
</dbReference>
<keyword evidence="1" id="KW-0862">Zinc</keyword>
<evidence type="ECO:0000313" key="4">
    <source>
        <dbReference type="Proteomes" id="UP000654075"/>
    </source>
</evidence>
<gene>
    <name evidence="3" type="ORF">PGLA1383_LOCUS16058</name>
</gene>
<dbReference type="PROSITE" id="PS50089">
    <property type="entry name" value="ZF_RING_2"/>
    <property type="match status" value="1"/>
</dbReference>
<reference evidence="3" key="1">
    <citation type="submission" date="2021-02" db="EMBL/GenBank/DDBJ databases">
        <authorList>
            <person name="Dougan E. K."/>
            <person name="Rhodes N."/>
            <person name="Thang M."/>
            <person name="Chan C."/>
        </authorList>
    </citation>
    <scope>NUCLEOTIDE SEQUENCE</scope>
</reference>
<dbReference type="GO" id="GO:0061630">
    <property type="term" value="F:ubiquitin protein ligase activity"/>
    <property type="evidence" value="ECO:0007669"/>
    <property type="project" value="TreeGrafter"/>
</dbReference>
<comment type="caution">
    <text evidence="3">The sequence shown here is derived from an EMBL/GenBank/DDBJ whole genome shotgun (WGS) entry which is preliminary data.</text>
</comment>
<sequence length="184" mass="20534">MEVDEDALFAAALMQQDLRDEEAADARLAAEMSHRHQRRQQRDSAATQVIIPADEDDLMAAVLMFTQVQAEEQQLLQDALEMSRHSAGLTLGCPGNEADAFARIQRESLMEAIRSQLPVFPWSSKETKAAEECALCLENYAEGDCMVRLCCLHMFHKACLDPWLAKNSTCPSCKSDLLSSWSPD</sequence>
<dbReference type="GO" id="GO:0008270">
    <property type="term" value="F:zinc ion binding"/>
    <property type="evidence" value="ECO:0007669"/>
    <property type="project" value="UniProtKB-KW"/>
</dbReference>
<dbReference type="OrthoDB" id="421575at2759"/>
<dbReference type="InterPro" id="IPR013083">
    <property type="entry name" value="Znf_RING/FYVE/PHD"/>
</dbReference>
<dbReference type="InterPro" id="IPR001841">
    <property type="entry name" value="Znf_RING"/>
</dbReference>
<dbReference type="GO" id="GO:0006511">
    <property type="term" value="P:ubiquitin-dependent protein catabolic process"/>
    <property type="evidence" value="ECO:0007669"/>
    <property type="project" value="TreeGrafter"/>
</dbReference>
<evidence type="ECO:0000256" key="1">
    <source>
        <dbReference type="PROSITE-ProRule" id="PRU00175"/>
    </source>
</evidence>
<dbReference type="Proteomes" id="UP000654075">
    <property type="component" value="Unassembled WGS sequence"/>
</dbReference>
<dbReference type="AlphaFoldDB" id="A0A813E6M3"/>
<dbReference type="InterPro" id="IPR051826">
    <property type="entry name" value="E3_ubiquitin-ligase_domain"/>
</dbReference>
<dbReference type="CDD" id="cd16454">
    <property type="entry name" value="RING-H2_PA-TM-RING"/>
    <property type="match status" value="1"/>
</dbReference>
<dbReference type="Gene3D" id="3.30.40.10">
    <property type="entry name" value="Zinc/RING finger domain, C3HC4 (zinc finger)"/>
    <property type="match status" value="1"/>
</dbReference>
<keyword evidence="4" id="KW-1185">Reference proteome</keyword>
<evidence type="ECO:0000313" key="3">
    <source>
        <dbReference type="EMBL" id="CAE8597621.1"/>
    </source>
</evidence>
<dbReference type="SMART" id="SM00184">
    <property type="entry name" value="RING"/>
    <property type="match status" value="1"/>
</dbReference>